<evidence type="ECO:0000256" key="1">
    <source>
        <dbReference type="ARBA" id="ARBA00012417"/>
    </source>
</evidence>
<dbReference type="Pfam" id="PF13177">
    <property type="entry name" value="DNA_pol3_delta2"/>
    <property type="match status" value="1"/>
</dbReference>
<gene>
    <name evidence="4" type="primary">holB</name>
    <name evidence="4" type="ORF">CF168_11885</name>
</gene>
<dbReference type="KEGG" id="sbj:CF168_11885"/>
<dbReference type="NCBIfam" id="TIGR00678">
    <property type="entry name" value="holB"/>
    <property type="match status" value="1"/>
</dbReference>
<evidence type="ECO:0000256" key="3">
    <source>
        <dbReference type="ARBA" id="ARBA00049244"/>
    </source>
</evidence>
<organism evidence="4 5">
    <name type="scientific">Shewanella bicestrii</name>
    <dbReference type="NCBI Taxonomy" id="2018305"/>
    <lineage>
        <taxon>Bacteria</taxon>
        <taxon>Pseudomonadati</taxon>
        <taxon>Pseudomonadota</taxon>
        <taxon>Gammaproteobacteria</taxon>
        <taxon>Alteromonadales</taxon>
        <taxon>Shewanellaceae</taxon>
        <taxon>Shewanella</taxon>
    </lineage>
</organism>
<keyword evidence="2" id="KW-0808">Transferase</keyword>
<dbReference type="RefSeq" id="WP_089067975.1">
    <property type="nucleotide sequence ID" value="NZ_CP022358.1"/>
</dbReference>
<dbReference type="Gene3D" id="3.40.50.300">
    <property type="entry name" value="P-loop containing nucleotide triphosphate hydrolases"/>
    <property type="match status" value="1"/>
</dbReference>
<dbReference type="SUPFAM" id="SSF52540">
    <property type="entry name" value="P-loop containing nucleoside triphosphate hydrolases"/>
    <property type="match status" value="1"/>
</dbReference>
<dbReference type="GO" id="GO:0009360">
    <property type="term" value="C:DNA polymerase III complex"/>
    <property type="evidence" value="ECO:0007669"/>
    <property type="project" value="TreeGrafter"/>
</dbReference>
<dbReference type="InterPro" id="IPR004622">
    <property type="entry name" value="DNA_pol_HolB"/>
</dbReference>
<keyword evidence="2" id="KW-0548">Nucleotidyltransferase</keyword>
<dbReference type="InterPro" id="IPR027417">
    <property type="entry name" value="P-loop_NTPase"/>
</dbReference>
<dbReference type="EMBL" id="CP022358">
    <property type="protein sequence ID" value="ASK69507.1"/>
    <property type="molecule type" value="Genomic_DNA"/>
</dbReference>
<dbReference type="GO" id="GO:0003887">
    <property type="term" value="F:DNA-directed DNA polymerase activity"/>
    <property type="evidence" value="ECO:0007669"/>
    <property type="project" value="UniProtKB-KW"/>
</dbReference>
<reference evidence="4 5" key="1">
    <citation type="submission" date="2017-07" db="EMBL/GenBank/DDBJ databases">
        <title>Phenotypical and genomic characterization of a clinical isolate of Shewanella bicestrii sp. nov. producing an extended-spectrum beta-lactamase and a new oxacillinase variant.</title>
        <authorList>
            <person name="Jousset A.B."/>
            <person name="Bonnin R.A."/>
            <person name="Girlich D."/>
            <person name="Dabos L."/>
            <person name="Potron A."/>
            <person name="Dortet L."/>
            <person name="Glaser P."/>
            <person name="Naas T."/>
        </authorList>
    </citation>
    <scope>NUCLEOTIDE SEQUENCE [LARGE SCALE GENOMIC DNA]</scope>
    <source>
        <strain evidence="4 5">JAB-1</strain>
    </source>
</reference>
<accession>A0A220UMT3</accession>
<protein>
    <recommendedName>
        <fullName evidence="1">DNA-directed DNA polymerase</fullName>
        <ecNumber evidence="1">2.7.7.7</ecNumber>
    </recommendedName>
</protein>
<name>A0A220UMT3_9GAMM</name>
<dbReference type="GO" id="GO:0008408">
    <property type="term" value="F:3'-5' exonuclease activity"/>
    <property type="evidence" value="ECO:0007669"/>
    <property type="project" value="InterPro"/>
</dbReference>
<dbReference type="AlphaFoldDB" id="A0A220UMT3"/>
<keyword evidence="5" id="KW-1185">Reference proteome</keyword>
<proteinExistence type="predicted"/>
<evidence type="ECO:0000313" key="4">
    <source>
        <dbReference type="EMBL" id="ASK69507.1"/>
    </source>
</evidence>
<dbReference type="Proteomes" id="UP000198367">
    <property type="component" value="Chromosome"/>
</dbReference>
<dbReference type="EC" id="2.7.7.7" evidence="1"/>
<dbReference type="PANTHER" id="PTHR11669">
    <property type="entry name" value="REPLICATION FACTOR C / DNA POLYMERASE III GAMMA-TAU SUBUNIT"/>
    <property type="match status" value="1"/>
</dbReference>
<evidence type="ECO:0000256" key="2">
    <source>
        <dbReference type="ARBA" id="ARBA00022932"/>
    </source>
</evidence>
<sequence length="318" mass="35077">MVTQSGFDVLTLPWLDAPRQAFLTQLQTQKVPHAQLVGIDSAYGGELLSVFMARAAMCSQPTPAGGCGFCKSCQLFDAGNHPDFYQIEADGHQIKVDQIRELCTRLSATAQQSGRRVAIIHHSERLNSASANALLKTLEEPGKDTLLLLHSDTPARLMATISSRCQRLPFVAPSKMLIKNWLIQHCQIQEDVTWCLSVVGGPLKLAESLQTDGTQPSRYQTLLGFRKDWAQSLSSGHLCASLLTISEQQIIDALKVLYLLLRQILLKYGDQDAFVQAQIGNLAAKIMGMCHSLSAMPSVNYLGLCQSYVLEYREITNK</sequence>
<keyword evidence="2" id="KW-0239">DNA-directed DNA polymerase</keyword>
<dbReference type="GO" id="GO:0006261">
    <property type="term" value="P:DNA-templated DNA replication"/>
    <property type="evidence" value="ECO:0007669"/>
    <property type="project" value="TreeGrafter"/>
</dbReference>
<dbReference type="InterPro" id="IPR050238">
    <property type="entry name" value="DNA_Rep/Repair_Clamp_Loader"/>
</dbReference>
<comment type="catalytic activity">
    <reaction evidence="3">
        <text>DNA(n) + a 2'-deoxyribonucleoside 5'-triphosphate = DNA(n+1) + diphosphate</text>
        <dbReference type="Rhea" id="RHEA:22508"/>
        <dbReference type="Rhea" id="RHEA-COMP:17339"/>
        <dbReference type="Rhea" id="RHEA-COMP:17340"/>
        <dbReference type="ChEBI" id="CHEBI:33019"/>
        <dbReference type="ChEBI" id="CHEBI:61560"/>
        <dbReference type="ChEBI" id="CHEBI:173112"/>
        <dbReference type="EC" id="2.7.7.7"/>
    </reaction>
</comment>
<dbReference type="PANTHER" id="PTHR11669:SF8">
    <property type="entry name" value="DNA POLYMERASE III SUBUNIT DELTA"/>
    <property type="match status" value="1"/>
</dbReference>
<evidence type="ECO:0000313" key="5">
    <source>
        <dbReference type="Proteomes" id="UP000198367"/>
    </source>
</evidence>